<evidence type="ECO:0000313" key="5">
    <source>
        <dbReference type="Proteomes" id="UP000324479"/>
    </source>
</evidence>
<dbReference type="SUPFAM" id="SSF53474">
    <property type="entry name" value="alpha/beta-Hydrolases"/>
    <property type="match status" value="1"/>
</dbReference>
<dbReference type="Proteomes" id="UP000324479">
    <property type="component" value="Unassembled WGS sequence"/>
</dbReference>
<dbReference type="InterPro" id="IPR050565">
    <property type="entry name" value="LYPA1-2/EST-like"/>
</dbReference>
<sequence length="255" mass="27570">MIHPRKVRYGSLDSYVIDPADEGSARAGSGRGLVVLCHGYGAPGTDMMGIVAEWVQLLGDAASRFRFVCPIAPHSLAELGMPDGRAWWPLNMARLMEAVQARRFDQLHQETPPGIDQAREALTELINAALGEMSETSGGREAKTPLAIGGFSQGAMLTMDTALRGEIPAPDYLMQFSGTVICQAKWTAALKRLEHTRVYQSHGTIDPILPYSSAERLRDLLGAAGIDAEFHSFEGPHTIDLDSIVATAQTLRSLA</sequence>
<reference evidence="4 5" key="1">
    <citation type="submission" date="2019-08" db="EMBL/GenBank/DDBJ databases">
        <authorList>
            <person name="Dhanesh K."/>
            <person name="Kumar G."/>
            <person name="Sasikala C."/>
            <person name="Venkata Ramana C."/>
        </authorList>
    </citation>
    <scope>NUCLEOTIDE SEQUENCE [LARGE SCALE GENOMIC DNA]</scope>
    <source>
        <strain evidence="4 5">JC645</strain>
    </source>
</reference>
<dbReference type="GO" id="GO:0016787">
    <property type="term" value="F:hydrolase activity"/>
    <property type="evidence" value="ECO:0007669"/>
    <property type="project" value="UniProtKB-KW"/>
</dbReference>
<dbReference type="Gene3D" id="3.40.50.1820">
    <property type="entry name" value="alpha/beta hydrolase"/>
    <property type="match status" value="1"/>
</dbReference>
<dbReference type="EMBL" id="VWOX01000011">
    <property type="protein sequence ID" value="KAA5540962.1"/>
    <property type="molecule type" value="Genomic_DNA"/>
</dbReference>
<dbReference type="InterPro" id="IPR029058">
    <property type="entry name" value="AB_hydrolase_fold"/>
</dbReference>
<proteinExistence type="inferred from homology"/>
<evidence type="ECO:0000256" key="1">
    <source>
        <dbReference type="ARBA" id="ARBA00006499"/>
    </source>
</evidence>
<dbReference type="AlphaFoldDB" id="A0A5M6D3V8"/>
<keyword evidence="2" id="KW-0378">Hydrolase</keyword>
<dbReference type="PANTHER" id="PTHR10655:SF17">
    <property type="entry name" value="LYSOPHOSPHOLIPASE-LIKE PROTEIN 1"/>
    <property type="match status" value="1"/>
</dbReference>
<comment type="caution">
    <text evidence="4">The sequence shown here is derived from an EMBL/GenBank/DDBJ whole genome shotgun (WGS) entry which is preliminary data.</text>
</comment>
<dbReference type="RefSeq" id="WP_150078007.1">
    <property type="nucleotide sequence ID" value="NZ_VWOX01000011.1"/>
</dbReference>
<comment type="similarity">
    <text evidence="1">Belongs to the AB hydrolase superfamily. AB hydrolase 2 family.</text>
</comment>
<keyword evidence="5" id="KW-1185">Reference proteome</keyword>
<evidence type="ECO:0000313" key="4">
    <source>
        <dbReference type="EMBL" id="KAA5540962.1"/>
    </source>
</evidence>
<gene>
    <name evidence="4" type="ORF">FYK55_18840</name>
</gene>
<evidence type="ECO:0000256" key="2">
    <source>
        <dbReference type="ARBA" id="ARBA00022801"/>
    </source>
</evidence>
<protein>
    <submittedName>
        <fullName evidence="4">Lysophospholipase</fullName>
    </submittedName>
</protein>
<dbReference type="Pfam" id="PF02230">
    <property type="entry name" value="Abhydrolase_2"/>
    <property type="match status" value="1"/>
</dbReference>
<name>A0A5M6D3V8_9BACT</name>
<dbReference type="PANTHER" id="PTHR10655">
    <property type="entry name" value="LYSOPHOSPHOLIPASE-RELATED"/>
    <property type="match status" value="1"/>
</dbReference>
<organism evidence="4 5">
    <name type="scientific">Roseiconus nitratireducens</name>
    <dbReference type="NCBI Taxonomy" id="2605748"/>
    <lineage>
        <taxon>Bacteria</taxon>
        <taxon>Pseudomonadati</taxon>
        <taxon>Planctomycetota</taxon>
        <taxon>Planctomycetia</taxon>
        <taxon>Pirellulales</taxon>
        <taxon>Pirellulaceae</taxon>
        <taxon>Roseiconus</taxon>
    </lineage>
</organism>
<evidence type="ECO:0000259" key="3">
    <source>
        <dbReference type="Pfam" id="PF02230"/>
    </source>
</evidence>
<accession>A0A5M6D3V8</accession>
<dbReference type="InterPro" id="IPR003140">
    <property type="entry name" value="PLipase/COase/thioEstase"/>
</dbReference>
<feature type="domain" description="Phospholipase/carboxylesterase/thioesterase" evidence="3">
    <location>
        <begin position="31"/>
        <end position="246"/>
    </location>
</feature>